<gene>
    <name evidence="1" type="ORF">DFH94DRAFT_107682</name>
</gene>
<accession>A0A9P5MRS9</accession>
<comment type="caution">
    <text evidence="1">The sequence shown here is derived from an EMBL/GenBank/DDBJ whole genome shotgun (WGS) entry which is preliminary data.</text>
</comment>
<evidence type="ECO:0000313" key="2">
    <source>
        <dbReference type="Proteomes" id="UP000759537"/>
    </source>
</evidence>
<evidence type="ECO:0000313" key="1">
    <source>
        <dbReference type="EMBL" id="KAF8476313.1"/>
    </source>
</evidence>
<proteinExistence type="predicted"/>
<keyword evidence="2" id="KW-1185">Reference proteome</keyword>
<dbReference type="AlphaFoldDB" id="A0A9P5MRS9"/>
<name>A0A9P5MRS9_9AGAM</name>
<sequence>MTDLGIYRLEGRKPGAAPVAASAWLGHQVIGSHKGGLVFLPGQSVLSSTKVTCIPGPCIVVVKKHFVARCMDAGQLLYVACSPQPRHPVPAVAERNGSRCVREKGG</sequence>
<dbReference type="Proteomes" id="UP000759537">
    <property type="component" value="Unassembled WGS sequence"/>
</dbReference>
<reference evidence="1" key="1">
    <citation type="submission" date="2019-10" db="EMBL/GenBank/DDBJ databases">
        <authorList>
            <consortium name="DOE Joint Genome Institute"/>
            <person name="Kuo A."/>
            <person name="Miyauchi S."/>
            <person name="Kiss E."/>
            <person name="Drula E."/>
            <person name="Kohler A."/>
            <person name="Sanchez-Garcia M."/>
            <person name="Andreopoulos B."/>
            <person name="Barry K.W."/>
            <person name="Bonito G."/>
            <person name="Buee M."/>
            <person name="Carver A."/>
            <person name="Chen C."/>
            <person name="Cichocki N."/>
            <person name="Clum A."/>
            <person name="Culley D."/>
            <person name="Crous P.W."/>
            <person name="Fauchery L."/>
            <person name="Girlanda M."/>
            <person name="Hayes R."/>
            <person name="Keri Z."/>
            <person name="LaButti K."/>
            <person name="Lipzen A."/>
            <person name="Lombard V."/>
            <person name="Magnuson J."/>
            <person name="Maillard F."/>
            <person name="Morin E."/>
            <person name="Murat C."/>
            <person name="Nolan M."/>
            <person name="Ohm R."/>
            <person name="Pangilinan J."/>
            <person name="Pereira M."/>
            <person name="Perotto S."/>
            <person name="Peter M."/>
            <person name="Riley R."/>
            <person name="Sitrit Y."/>
            <person name="Stielow B."/>
            <person name="Szollosi G."/>
            <person name="Zifcakova L."/>
            <person name="Stursova M."/>
            <person name="Spatafora J.W."/>
            <person name="Tedersoo L."/>
            <person name="Vaario L.-M."/>
            <person name="Yamada A."/>
            <person name="Yan M."/>
            <person name="Wang P."/>
            <person name="Xu J."/>
            <person name="Bruns T."/>
            <person name="Baldrian P."/>
            <person name="Vilgalys R."/>
            <person name="Henrissat B."/>
            <person name="Grigoriev I.V."/>
            <person name="Hibbett D."/>
            <person name="Nagy L.G."/>
            <person name="Martin F.M."/>
        </authorList>
    </citation>
    <scope>NUCLEOTIDE SEQUENCE</scope>
    <source>
        <strain evidence="1">Prilba</strain>
    </source>
</reference>
<reference evidence="1" key="2">
    <citation type="journal article" date="2020" name="Nat. Commun.">
        <title>Large-scale genome sequencing of mycorrhizal fungi provides insights into the early evolution of symbiotic traits.</title>
        <authorList>
            <person name="Miyauchi S."/>
            <person name="Kiss E."/>
            <person name="Kuo A."/>
            <person name="Drula E."/>
            <person name="Kohler A."/>
            <person name="Sanchez-Garcia M."/>
            <person name="Morin E."/>
            <person name="Andreopoulos B."/>
            <person name="Barry K.W."/>
            <person name="Bonito G."/>
            <person name="Buee M."/>
            <person name="Carver A."/>
            <person name="Chen C."/>
            <person name="Cichocki N."/>
            <person name="Clum A."/>
            <person name="Culley D."/>
            <person name="Crous P.W."/>
            <person name="Fauchery L."/>
            <person name="Girlanda M."/>
            <person name="Hayes R.D."/>
            <person name="Keri Z."/>
            <person name="LaButti K."/>
            <person name="Lipzen A."/>
            <person name="Lombard V."/>
            <person name="Magnuson J."/>
            <person name="Maillard F."/>
            <person name="Murat C."/>
            <person name="Nolan M."/>
            <person name="Ohm R.A."/>
            <person name="Pangilinan J."/>
            <person name="Pereira M.F."/>
            <person name="Perotto S."/>
            <person name="Peter M."/>
            <person name="Pfister S."/>
            <person name="Riley R."/>
            <person name="Sitrit Y."/>
            <person name="Stielow J.B."/>
            <person name="Szollosi G."/>
            <person name="Zifcakova L."/>
            <person name="Stursova M."/>
            <person name="Spatafora J.W."/>
            <person name="Tedersoo L."/>
            <person name="Vaario L.M."/>
            <person name="Yamada A."/>
            <person name="Yan M."/>
            <person name="Wang P."/>
            <person name="Xu J."/>
            <person name="Bruns T."/>
            <person name="Baldrian P."/>
            <person name="Vilgalys R."/>
            <person name="Dunand C."/>
            <person name="Henrissat B."/>
            <person name="Grigoriev I.V."/>
            <person name="Hibbett D."/>
            <person name="Nagy L.G."/>
            <person name="Martin F.M."/>
        </authorList>
    </citation>
    <scope>NUCLEOTIDE SEQUENCE</scope>
    <source>
        <strain evidence="1">Prilba</strain>
    </source>
</reference>
<protein>
    <submittedName>
        <fullName evidence="1">Uncharacterized protein</fullName>
    </submittedName>
</protein>
<organism evidence="1 2">
    <name type="scientific">Russula ochroleuca</name>
    <dbReference type="NCBI Taxonomy" id="152965"/>
    <lineage>
        <taxon>Eukaryota</taxon>
        <taxon>Fungi</taxon>
        <taxon>Dikarya</taxon>
        <taxon>Basidiomycota</taxon>
        <taxon>Agaricomycotina</taxon>
        <taxon>Agaricomycetes</taxon>
        <taxon>Russulales</taxon>
        <taxon>Russulaceae</taxon>
        <taxon>Russula</taxon>
    </lineage>
</organism>
<dbReference type="EMBL" id="WHVB01000015">
    <property type="protein sequence ID" value="KAF8476313.1"/>
    <property type="molecule type" value="Genomic_DNA"/>
</dbReference>